<evidence type="ECO:0000313" key="1">
    <source>
        <dbReference type="EMBL" id="GAA5524592.1"/>
    </source>
</evidence>
<keyword evidence="2" id="KW-1185">Reference proteome</keyword>
<gene>
    <name evidence="1" type="ORF">Maes01_01149</name>
</gene>
<name>A0ABP9WN23_9GAMM</name>
<accession>A0ABP9WN23</accession>
<protein>
    <submittedName>
        <fullName evidence="1">Uncharacterized protein</fullName>
    </submittedName>
</protein>
<evidence type="ECO:0000313" key="2">
    <source>
        <dbReference type="Proteomes" id="UP001408594"/>
    </source>
</evidence>
<comment type="caution">
    <text evidence="1">The sequence shown here is derived from an EMBL/GenBank/DDBJ whole genome shotgun (WGS) entry which is preliminary data.</text>
</comment>
<dbReference type="EMBL" id="BAABRT010000007">
    <property type="protein sequence ID" value="GAA5524592.1"/>
    <property type="molecule type" value="Genomic_DNA"/>
</dbReference>
<organism evidence="1 2">
    <name type="scientific">Microbulbifer aestuariivivens</name>
    <dbReference type="NCBI Taxonomy" id="1908308"/>
    <lineage>
        <taxon>Bacteria</taxon>
        <taxon>Pseudomonadati</taxon>
        <taxon>Pseudomonadota</taxon>
        <taxon>Gammaproteobacteria</taxon>
        <taxon>Cellvibrionales</taxon>
        <taxon>Microbulbiferaceae</taxon>
        <taxon>Microbulbifer</taxon>
    </lineage>
</organism>
<dbReference type="Proteomes" id="UP001408594">
    <property type="component" value="Unassembled WGS sequence"/>
</dbReference>
<sequence>MAQNEYQALQQIIQSTVAAEQHHGLLHTYLRKRLPALHHTVSLPPGDGVLILASFAIRYLEALPRWLEEMVDHCHTAGISTRTMRRLVRRAFCRAQRSADSRGGTLSLSALLPYAYLCHRLLEEANDRLQFACGIPLLPRDPMVANLVMRELIGEEIAATLDRACLRAARDFDDLQLASERVVALILGRQCHSTTPGCWPDFAAEMRIGLLVPEIELETEKLH</sequence>
<proteinExistence type="predicted"/>
<dbReference type="RefSeq" id="WP_345549675.1">
    <property type="nucleotide sequence ID" value="NZ_BAABRT010000007.1"/>
</dbReference>
<reference evidence="1 2" key="1">
    <citation type="submission" date="2024-02" db="EMBL/GenBank/DDBJ databases">
        <title>Microbulbifer aestuariivivens NBRC 112533.</title>
        <authorList>
            <person name="Ichikawa N."/>
            <person name="Katano-Makiyama Y."/>
            <person name="Hidaka K."/>
        </authorList>
    </citation>
    <scope>NUCLEOTIDE SEQUENCE [LARGE SCALE GENOMIC DNA]</scope>
    <source>
        <strain evidence="1 2">NBRC 112533</strain>
    </source>
</reference>